<dbReference type="PANTHER" id="PTHR42713">
    <property type="entry name" value="HISTIDINE KINASE-RELATED"/>
    <property type="match status" value="1"/>
</dbReference>
<dbReference type="Pfam" id="PF02743">
    <property type="entry name" value="dCache_1"/>
    <property type="match status" value="1"/>
</dbReference>
<dbReference type="GO" id="GO:0000155">
    <property type="term" value="F:phosphorelay sensor kinase activity"/>
    <property type="evidence" value="ECO:0007669"/>
    <property type="project" value="InterPro"/>
</dbReference>
<evidence type="ECO:0000256" key="7">
    <source>
        <dbReference type="ARBA" id="ARBA00022989"/>
    </source>
</evidence>
<dbReference type="Pfam" id="PF00672">
    <property type="entry name" value="HAMP"/>
    <property type="match status" value="1"/>
</dbReference>
<evidence type="ECO:0000256" key="5">
    <source>
        <dbReference type="ARBA" id="ARBA00022692"/>
    </source>
</evidence>
<dbReference type="Pfam" id="PF06580">
    <property type="entry name" value="His_kinase"/>
    <property type="match status" value="1"/>
</dbReference>
<evidence type="ECO:0000256" key="8">
    <source>
        <dbReference type="ARBA" id="ARBA00023136"/>
    </source>
</evidence>
<dbReference type="SUPFAM" id="SSF55874">
    <property type="entry name" value="ATPase domain of HSP90 chaperone/DNA topoisomerase II/histidine kinase"/>
    <property type="match status" value="1"/>
</dbReference>
<keyword evidence="7 9" id="KW-1133">Transmembrane helix</keyword>
<dbReference type="InterPro" id="IPR003594">
    <property type="entry name" value="HATPase_dom"/>
</dbReference>
<sequence>MKRLSLATQFFVYSFLVMLLLLGGVGTFYYQTSSSEISRLIDQKTQDSLQQSNQFISSYLDKLKQTTTSLTQNHLLHRYITTPNEVNKESLLFLMSSVVASDTDLVSAVLVTKQGEVVSTDDKIVMKTSQDMMSEAWYQAAIHQKAMPVLTPVRKEALSKEGEQWVISVTQEIVDSSGQNQGVLRLDIAYKSLEDYLDRLKLGKSGFTFIIDEKQEFVYHPKQSVYSSPEEMSEMKAYLCSEDGKTEGERVLVYQLSIPNSHWTLVGVASLDELHMVQQQMLLTFVVAGLVALLISAIGSALVIRIWLKPIRDLQEVIVAVGNGNSKFRAKEVGTVEVLDLSRYFNQMLDQIDQLMFSIKEQEQNIREYELIALASQINPHFLYNTLDTIIWMTEFNDRERVVALTKALANYFRLALNNGNEQIALKDELEHVKQYLFIQKQRYGEQLQYDFQELPAWDNYQIPKLILQPIVENAIYHGIKEVDRQGMIKIAVSDTEDHLIVSIEDNGKGFDSLTKSDSDEPKMKQGGVGLKNVDQRLRLQFGEAYHMVIASEKDCFTRIELFLPKMAVKNEIIGH</sequence>
<evidence type="ECO:0000256" key="9">
    <source>
        <dbReference type="SAM" id="Phobius"/>
    </source>
</evidence>
<keyword evidence="3" id="KW-0597">Phosphoprotein</keyword>
<dbReference type="PANTHER" id="PTHR42713:SF2">
    <property type="entry name" value="TWO-COMPONENT SENSOR KINASE YESM"/>
    <property type="match status" value="1"/>
</dbReference>
<evidence type="ECO:0000313" key="12">
    <source>
        <dbReference type="Proteomes" id="UP000279194"/>
    </source>
</evidence>
<dbReference type="SUPFAM" id="SSF103190">
    <property type="entry name" value="Sensory domain-like"/>
    <property type="match status" value="1"/>
</dbReference>
<dbReference type="InterPro" id="IPR036890">
    <property type="entry name" value="HATPase_C_sf"/>
</dbReference>
<protein>
    <submittedName>
        <fullName evidence="11">Sensor histidine kinase</fullName>
    </submittedName>
</protein>
<feature type="transmembrane region" description="Helical" evidence="9">
    <location>
        <begin position="6"/>
        <end position="30"/>
    </location>
</feature>
<keyword evidence="4" id="KW-0808">Transferase</keyword>
<dbReference type="Gene3D" id="3.30.565.10">
    <property type="entry name" value="Histidine kinase-like ATPase, C-terminal domain"/>
    <property type="match status" value="1"/>
</dbReference>
<comment type="caution">
    <text evidence="11">The sequence shown here is derived from an EMBL/GenBank/DDBJ whole genome shotgun (WGS) entry which is preliminary data.</text>
</comment>
<dbReference type="SMART" id="SM00304">
    <property type="entry name" value="HAMP"/>
    <property type="match status" value="1"/>
</dbReference>
<dbReference type="InterPro" id="IPR033479">
    <property type="entry name" value="dCache_1"/>
</dbReference>
<keyword evidence="12" id="KW-1185">Reference proteome</keyword>
<evidence type="ECO:0000256" key="6">
    <source>
        <dbReference type="ARBA" id="ARBA00022777"/>
    </source>
</evidence>
<dbReference type="Gene3D" id="3.30.450.20">
    <property type="entry name" value="PAS domain"/>
    <property type="match status" value="2"/>
</dbReference>
<dbReference type="CDD" id="cd18773">
    <property type="entry name" value="PDC1_HK_sensor"/>
    <property type="match status" value="1"/>
</dbReference>
<evidence type="ECO:0000313" key="11">
    <source>
        <dbReference type="EMBL" id="RLY05201.1"/>
    </source>
</evidence>
<dbReference type="InterPro" id="IPR029151">
    <property type="entry name" value="Sensor-like_sf"/>
</dbReference>
<dbReference type="InterPro" id="IPR003660">
    <property type="entry name" value="HAMP_dom"/>
</dbReference>
<gene>
    <name evidence="11" type="ORF">EAF07_00430</name>
</gene>
<reference evidence="11 12" key="1">
    <citation type="submission" date="2018-10" db="EMBL/GenBank/DDBJ databases">
        <title>Streptococcus hillyeri sp. nov., isolated from equine tracheal sample.</title>
        <authorList>
            <person name="Macfadyen A.C."/>
            <person name="Waller A."/>
            <person name="Paterson G.K."/>
        </authorList>
    </citation>
    <scope>NUCLEOTIDE SEQUENCE [LARGE SCALE GENOMIC DNA]</scope>
    <source>
        <strain evidence="11 12">28462</strain>
    </source>
</reference>
<keyword evidence="5 9" id="KW-0812">Transmembrane</keyword>
<dbReference type="AlphaFoldDB" id="A0A3L9DVD5"/>
<comment type="subcellular location">
    <subcellularLocation>
        <location evidence="1">Cell membrane</location>
        <topology evidence="1">Multi-pass membrane protein</topology>
    </subcellularLocation>
</comment>
<keyword evidence="6 11" id="KW-0418">Kinase</keyword>
<dbReference type="OrthoDB" id="9776552at2"/>
<dbReference type="InterPro" id="IPR051552">
    <property type="entry name" value="HptR"/>
</dbReference>
<evidence type="ECO:0000259" key="10">
    <source>
        <dbReference type="PROSITE" id="PS50885"/>
    </source>
</evidence>
<keyword evidence="2" id="KW-1003">Cell membrane</keyword>
<dbReference type="RefSeq" id="WP_121834330.1">
    <property type="nucleotide sequence ID" value="NZ_RCVM01000001.1"/>
</dbReference>
<proteinExistence type="predicted"/>
<dbReference type="SMART" id="SM00387">
    <property type="entry name" value="HATPase_c"/>
    <property type="match status" value="1"/>
</dbReference>
<dbReference type="GO" id="GO:0005886">
    <property type="term" value="C:plasma membrane"/>
    <property type="evidence" value="ECO:0007669"/>
    <property type="project" value="UniProtKB-SubCell"/>
</dbReference>
<evidence type="ECO:0000256" key="1">
    <source>
        <dbReference type="ARBA" id="ARBA00004651"/>
    </source>
</evidence>
<accession>A0A3L9DVD5</accession>
<dbReference type="InterPro" id="IPR010559">
    <property type="entry name" value="Sig_transdc_His_kin_internal"/>
</dbReference>
<evidence type="ECO:0000256" key="2">
    <source>
        <dbReference type="ARBA" id="ARBA00022475"/>
    </source>
</evidence>
<feature type="transmembrane region" description="Helical" evidence="9">
    <location>
        <begin position="282"/>
        <end position="308"/>
    </location>
</feature>
<dbReference type="Gene3D" id="6.10.340.10">
    <property type="match status" value="1"/>
</dbReference>
<dbReference type="CDD" id="cd06225">
    <property type="entry name" value="HAMP"/>
    <property type="match status" value="1"/>
</dbReference>
<dbReference type="PROSITE" id="PS50885">
    <property type="entry name" value="HAMP"/>
    <property type="match status" value="1"/>
</dbReference>
<dbReference type="EMBL" id="RCVM01000001">
    <property type="protein sequence ID" value="RLY05201.1"/>
    <property type="molecule type" value="Genomic_DNA"/>
</dbReference>
<dbReference type="Proteomes" id="UP000279194">
    <property type="component" value="Unassembled WGS sequence"/>
</dbReference>
<keyword evidence="8 9" id="KW-0472">Membrane</keyword>
<organism evidence="11 12">
    <name type="scientific">Streptococcus hillyeri</name>
    <dbReference type="NCBI Taxonomy" id="2282420"/>
    <lineage>
        <taxon>Bacteria</taxon>
        <taxon>Bacillati</taxon>
        <taxon>Bacillota</taxon>
        <taxon>Bacilli</taxon>
        <taxon>Lactobacillales</taxon>
        <taxon>Streptococcaceae</taxon>
        <taxon>Streptococcus</taxon>
    </lineage>
</organism>
<feature type="domain" description="HAMP" evidence="10">
    <location>
        <begin position="305"/>
        <end position="357"/>
    </location>
</feature>
<evidence type="ECO:0000256" key="4">
    <source>
        <dbReference type="ARBA" id="ARBA00022679"/>
    </source>
</evidence>
<name>A0A3L9DVD5_9STRE</name>
<dbReference type="CDD" id="cd12912">
    <property type="entry name" value="PDC2_MCP_like"/>
    <property type="match status" value="1"/>
</dbReference>
<dbReference type="Pfam" id="PF02518">
    <property type="entry name" value="HATPase_c"/>
    <property type="match status" value="1"/>
</dbReference>
<evidence type="ECO:0000256" key="3">
    <source>
        <dbReference type="ARBA" id="ARBA00022553"/>
    </source>
</evidence>